<dbReference type="EMBL" id="LR797520">
    <property type="protein sequence ID" value="CAB4222049.1"/>
    <property type="molecule type" value="Genomic_DNA"/>
</dbReference>
<name>A0A6J5T372_9CAUD</name>
<accession>A0A6J5T372</accession>
<protein>
    <recommendedName>
        <fullName evidence="2">Transglycosylase SLT domain-containing protein</fullName>
    </recommendedName>
</protein>
<gene>
    <name evidence="1" type="ORF">UFOVP1648_13</name>
</gene>
<sequence length="155" mass="17899">MVRSIVIHRLYPQVWSICGNRPRLSVMLDRLGTMHSARQGTKWIARLSVVHLLTGLCLWLGSPETSAVEIKTIQSYAGKVLTPIEFSAALVLWKHESNWNIRAINGSHFGLCQGKSKYMAKANYKQQVQWCWHYAIHRYGSIALALKHWRQYGWH</sequence>
<reference evidence="1" key="1">
    <citation type="submission" date="2020-05" db="EMBL/GenBank/DDBJ databases">
        <authorList>
            <person name="Chiriac C."/>
            <person name="Salcher M."/>
            <person name="Ghai R."/>
            <person name="Kavagutti S V."/>
        </authorList>
    </citation>
    <scope>NUCLEOTIDE SEQUENCE</scope>
</reference>
<evidence type="ECO:0008006" key="2">
    <source>
        <dbReference type="Google" id="ProtNLM"/>
    </source>
</evidence>
<proteinExistence type="predicted"/>
<organism evidence="1">
    <name type="scientific">uncultured Caudovirales phage</name>
    <dbReference type="NCBI Taxonomy" id="2100421"/>
    <lineage>
        <taxon>Viruses</taxon>
        <taxon>Duplodnaviria</taxon>
        <taxon>Heunggongvirae</taxon>
        <taxon>Uroviricota</taxon>
        <taxon>Caudoviricetes</taxon>
        <taxon>Peduoviridae</taxon>
        <taxon>Maltschvirus</taxon>
        <taxon>Maltschvirus maltsch</taxon>
    </lineage>
</organism>
<evidence type="ECO:0000313" key="1">
    <source>
        <dbReference type="EMBL" id="CAB4222049.1"/>
    </source>
</evidence>